<dbReference type="Pfam" id="PF00880">
    <property type="entry name" value="Nebulin"/>
    <property type="match status" value="97"/>
</dbReference>
<name>A0A7R5KEY6_9PASS</name>
<dbReference type="GO" id="GO:0030018">
    <property type="term" value="C:Z disc"/>
    <property type="evidence" value="ECO:0007669"/>
    <property type="project" value="InterPro"/>
</dbReference>
<evidence type="ECO:0000256" key="4">
    <source>
        <dbReference type="PROSITE-ProRule" id="PRU00192"/>
    </source>
</evidence>
<evidence type="ECO:0000256" key="1">
    <source>
        <dbReference type="ARBA" id="ARBA00022443"/>
    </source>
</evidence>
<proteinExistence type="predicted"/>
<evidence type="ECO:0000313" key="7">
    <source>
        <dbReference type="Proteomes" id="UP000504627"/>
    </source>
</evidence>
<dbReference type="InterPro" id="IPR055297">
    <property type="entry name" value="NEBU/NEBL"/>
</dbReference>
<dbReference type="InterPro" id="IPR036028">
    <property type="entry name" value="SH3-like_dom_sf"/>
</dbReference>
<keyword evidence="7" id="KW-1185">Reference proteome</keyword>
<dbReference type="GO" id="GO:0071691">
    <property type="term" value="P:cardiac muscle thin filament assembly"/>
    <property type="evidence" value="ECO:0007669"/>
    <property type="project" value="TreeGrafter"/>
</dbReference>
<evidence type="ECO:0000256" key="2">
    <source>
        <dbReference type="ARBA" id="ARBA00022737"/>
    </source>
</evidence>
<dbReference type="GO" id="GO:0051015">
    <property type="term" value="F:actin filament binding"/>
    <property type="evidence" value="ECO:0007669"/>
    <property type="project" value="InterPro"/>
</dbReference>
<dbReference type="InterPro" id="IPR001452">
    <property type="entry name" value="SH3_domain"/>
</dbReference>
<dbReference type="SMART" id="SM00227">
    <property type="entry name" value="NEBU"/>
    <property type="match status" value="169"/>
</dbReference>
<evidence type="ECO:0000256" key="5">
    <source>
        <dbReference type="SAM" id="MobiDB-lite"/>
    </source>
</evidence>
<feature type="compositionally biased region" description="Low complexity" evidence="5">
    <location>
        <begin position="71"/>
        <end position="81"/>
    </location>
</feature>
<dbReference type="Gene3D" id="2.30.30.40">
    <property type="entry name" value="SH3 Domains"/>
    <property type="match status" value="1"/>
</dbReference>
<dbReference type="InterPro" id="IPR013998">
    <property type="entry name" value="Nebulin-like"/>
</dbReference>
<evidence type="ECO:0000259" key="6">
    <source>
        <dbReference type="PROSITE" id="PS50002"/>
    </source>
</evidence>
<gene>
    <name evidence="8" type="primary">NEB</name>
</gene>
<sequence length="6204" mass="716134">MFKKGKEEDPGNYRLVNLTSFFGKAVEKIVWEAISKHMKDMKYYIEETVVEEGEPHEVVTEITETVSTEFTGPETTTTTYTVEEDKPSGEDAAPPARKKTIRTKVDPSKFLTPYLEHSNKMKDLFSENKYKEKFRKEKGKPYASTVDTPEIRRIKKVQDQLSEVKYRMAGEIARTICHVDEKAMDIEHAKKVSQQVSKVLYKQNWEENKDKYLLPPDAPELVNAIKNTAMFSKKLYTEEWEGDKTLFYPYNDSPELRRVAQAQKALSDIVYKKGHDEQKAKFTSLPDPPDVELAKKVTRQLSNINYHEDYKNKVKGKWSQTPCYDVAIAKMNAENLSMRKYQEDFENMKDQIYFMQTETPEYEANKRASENVSKVKYRADYEKKKAIADYNVLPATENPLLKQLKAAGNILSDKLYKEAYEQSKGNKMNYCDTPKFQTDAALKNFSDVKYKEAYQKNILGHYLGSFEDPHHTHCMQVEAMKSDKNYKADYEEEKTKCYFPQTITQEYEAIKKLEQCKDHTYKKHPDQIKFTAVTDSPVQKQAEINSKQLSDILYKSKGEEIIHKYHLPPDVPHFIQARVNAYNISDANYKADWKKTLAKGYDLKPDAIPIIAAKASRNIASDYKYKESYEKDKGKQVGYRSLQDDPKLVHYMNVAKIQSDREYKKDYEVTKTKYHTPLDMFSVTAAKKAQEVVTNMGYKQPIHNYTLLPDAVNLELSRNAMQLQSDNLYKSDFNNWLRGVGWVPIRSLEVEKAKKASEILSERKYRQHPDQLKFSIPTDAMEQVLAKQNAKTMNKRLYTDKWNKEKTTIHVMPDTPEILQCKVNQLTMSDKLYKAGWEEDKKKGYDLQPDAIPIKAAKTSRDIASDYKYKLAYEKAKGKHIGFRSLEDDPKLVHFMQVAKMQSDREYKKDYEKAKTSFQTPVDMVSVVAAKKAQEVATNANYKNLIHTYNVLPDAMSIELAKNMMQLQSDNQYKAEYDETMKGVGWLPLGSLEAEKNKKAMEIVSEKKYRQHPDKLKYSVPMDSMNMVLALNNAKIMDEHKYKQAWEEDKKKIHITPDIPQIVLAKANAFNISEKMYRSSFEESRKKGYDLRVDAIPIKAAKASREIASDYKYKLGYEKDKGKLVGFRSLQDDPLLVHYMQVAKMQSDREYKKAYEMGKTHYQTPTDALSVVAAKEAQGRVTNTNYKRLIHQYMLLPDAMSLELYRNMNQIQSDNEYKQDYKEWFRGIGWSPIGSLDVEKSKKATEIASDQKYRQHPSQFSFTKPNDAMDLVLAKQNANTMNKHAYTQAWEKDKTQVHVMPDTPDILQAKQNKTNYSQKLYKLGWQEMIKKGYDLTPEAMSVKAAKASRDIASDFKYKEGYRKQQGHHIGFRSLQDDPKMLWSMQVAKMQSDREYKKDFEKWKTKFNMPVDMLGFLLAKKCQELVSDTDYKRILHRWTCLPDQVDVTEAKRVNELQSDNLYKSDLQWLRGIGWSPLGSLEAEKNKKASEILSEKKYRQHPDTIKFTSIPDAMDIVLAKSNAKNRSDILYREAWNKDKTQIHIMPDTPEILLAKSNLINTSDKRYKVGYEELKKKGYDLPPDAIPLQAAKASRDIASEYKYKTAYRKQLGHHIGARNIEDDPKMVWSMHVAKIQSDREYKKAFEKSKTNFSSPVDMLGIVLAKKCQELVSDTDYRHPLHRWTCLPDQNDVVHAKTVYDLQSDNVYKSDLQWLKGIGWSPIGSLDAEKNKRASEILSDKKYRQHPGTIKFTSLPDSMPMVLAKHNSQIMDQRSYTSAWEKDKTKIHIMPDTPGILLAQQNKVNFSEKLYKLAMEEEKKKGYDLRADAIPIKSAKASRDIASDYKYKEGYRKQLGHHIGARNIEDDPKMVWSMHVAKIQSDREYKKAFEKSKTHFSSPVDMLGIVLAKKCQGLVSDTDYRHYLHQWICLPDQNDVIHAREAYDLQSDNVYKSDLQWLKGIGWSPIGSLDAEKNKRASEILSDKKYRQHPGTIKFTSLPDSMPMVLAKHNSQIMDQRSYTSAWEKDKTKIHIMPDTPGILLAQQNKVNFSEKLYKLAMEEEKKKGYDLRADAIPIKSAKASRDIASDYKYKEGYRKQLGHHIGARNIEDDPKMVWSMHVAKIQSDREYKKAFEKTKTHFSSPVDMLGIVLAKKCQGLVSDTDYRHYLHQWICLPDQNDVIHAREAYDLQSDNVYKSDLQWLKGIGWSPIGSLDAEKNKRASEILSDKKYRQHPGTIKFTSLPDSMPMVLAKHNSQIMDQRSYTSAWEKDKTKIHIMPDTPGILLAQQNKVNFSEKLYKLAMEEEKKKGYDLRADAIPIKSAKASRDIASDYKYKEGYRKQLGHHIGARNIEDDPKMVWSMHVAKIQSDREYKKAFEKSKTNFSSPVDMLGIVLAKKCQGLVSDTDYRHYLHQWICLPDQNDVIHAREAYDLQSDNVYKSDLQWLRGIGWVPIGSLEVEKAKKAGEILSDKIYRQHPNTIKFTSIPDSLPMVLAKQNADTMNKRLYTEAWDKDKTQIHIMPDTPEITLARENKKNYSQKQYRQAMEDSKKKGYDLRIDAIPIQAAKASRQIASDYKYKEGYRKQLGHHIGARNIEDDPKMMWSMHVAKIQSDREYKKDFEKTKTNFSSPVDMLGIVLAKKCQGLVSDADYRHYLHQWICLPDQNDVIHAREAYDLQSDAVYKSDLQWLRGIGWVPIGSLDVEKAKRAGEILSDKIYRQHPNTIKFTSIPDSLPMVLAKQNADTMNKRLYTEAWDKDKTSIHVMPDTPEILLAKQNRVNYSEKMYKLALEESKKKGYDLRFDAIPIQSAKASREIASDYKYKEGYRKQLGHHIGARNIEDDPKMMWSMHVAKIQSDREYKKAFEKSKTNFSSPVDMLGIVLAKKCQGLVSDTDYRHYLHQWICLPDQNDVIHAREAYDLQSDAVYKSDLQWLRGIGWVPIGSLDVEKAKRAGEILSDKIYRQHPNTIKFTSIPDSLPMVLAKQNADTMNKRLYTEAWDKDKTSIHVMPDTPEILLAKQNRVNYSEKMYKLALEESKKKGYDLRFDAIPIQSAKASREIASDYKYKEGYRKQLGHHIGARNIEDDPKMVWSMHVAKIQSDREYKKDFEKTKTHFSSPVDMLGVVLAKKCQVLVSDIDYRHYLHQWICLPDQNDVIHAREAYDLQSDAVYKSDLQWLRGIGWVPIGSLEVEKAKRAGEILSDRKYRQPADKIKFTSVTDSLPMVLAKQNAEIMNKRLYTEAWDADKKTIHVMPDTPDILLARANAANVSKKLYVQAWEEAKKKGYDMRADAIPIQSAKASRDIASDYKYKQAHEKQKGHYIGLPSAKDDPKLALAARAMALQNDRLYKKGYHDSKTQIHIPVDALSVQAAKECQKLVSDIDYKQYLHQWTCLPDQNDVIHARQAYDLQSDAVYKADLEWLRGIGWLPNESPEIKRVKNAQDLLSDNVYRTPINSMKFTSVVDSPDIVLAKTNAEQLSIPKYKEAWEKDKTMIHIMPDTPEINLAKANAVNCSQKMYKGAWDELKSSYDLRADAIPIKTAKASREIASDYKYKLEHEKQKGHYVGVPNAKGDSKIQFALDVAKVQSEREYKKYFAKLKTQCHLPVDMMSIVAAKHGQTLVSDADYRTYLHQWICLPDQNDVIHARQAYDLQSDAVYKADLEWLRGIGWLPNDSLGVKHVKYAGDLLSEKKYRTKAETLPFTAVADRVDYVTAKNSGEILSDIKYHKAWNEAKSNYTLTDTPQLDMAREAARILNQSLYKESWEKEKATGYLLPPDTVQISHAKHSSDVQSELKYKAEYVKQRGHYVGVAKMRDDPKLVWYEHAGEIQNDRLYKSDYNKTKSKIHIPADAMAVVAAKEGQNLVSDVDYRQHLHQWTCLPDQNDVIHARQAYDLQSDNVYKSDLEWLRGIGWIPLDSVEHKKVKNAQELINKRSYTKEALDNFSKYTSVVDTPDIVLAKMNSVNQSDLKYKETFNLEKGQYIGSDDTPALHHAKDMSLLHSEKLYKKAWELSKPIGYTLDEKYVPLVGAKHANDINSERKYKEIYEKLKGHYLAGKEIGDFPAVVHSLEFQKMRSALAYRKNYEDTKKNVHIPSDMMNHVLAKKCQQILSDLEYRSYFHQWNCSPEENDVIHARRAQEILSDAVYKDDLNWLKGIGCYVWDTPEIIQAKKSYDLQSQIKYTSAGKENFQNFSVVTDTPVYVTALQSAFNASDVKYKEEFHKTKDKYTPVAETVESERVQNLKHLYSNNLYRKAWDKVKATGYAIPSDSVALARAKELKHNASIVKYREEYDKFKALYTIPKGVEDDPNTERCLRVGKLNIDRLYKEAYEKTKAKVHIVPDMMDIIAAKDAQKKISEVEYRTRLHDWMCLPDLQVNTHVRMVTDQVSDVIYKDDLNWLKGIGCFVWDTPEILHAKQAYDLRSDIKYKSKAEKMKKDFTVVTDTPVYVQNVLSALNLSEAVYRGDYVKNIKGKMISTDKTIDLERAYNANKIQSENLYRWAGVNALPTGYSLPTDTPNFQHAKHVQHIGSDLKYKEAYEHMKAKGYTLGPKDVGFETARKVNQVINERLYRATYHKTKDKIHTTPDTPEIRQVRATQEAVSDLIYKSDFFKMQGHLISLPYTPHVLHCRYVGDITSDNKYKEDLRWLKGLGCFLYDTPDMVRARELKKLWSNYIYTGAAKKMWSKFNVVLDTPGYRAVQELKTHLSELVYRAAGNEVKTKYTSILDTPDLIRAKEGQKIQSQYLYVELATKERPHHHADNQTQAFTHARQVKDMISEKKYKTQYEKMKHKYTPVPDTPVLIRAKRAYLNASDLRYKETFENTKGKYHTVKDALDIVYHRKVTDDISTIKYKENYKSQLGIWRSIPDRPEHFHHRLVTDAISDVKYKEDLEWLKGTGCYVWDTPAFVLAEQNKVLYSGCKYKESFEKTKSQFKYVADSPSNEHFRYATQLMDGKSYKSFAKMLLQHGCNEILRPDMLTALYNTYLWSQIQYKKDYEKKKDKYTTVLDTPEYLRTTKVNKQISDIIYKLEYNKAKPKGYTTIQDTPMLLHVRKVKDRISDLKYKEMYERSKSRCNVVADSVHIKTPRHAYKLNSNLDYKKKYEAAKAHWHLIADRPDFVQAAKSSLQQSDYEYKLDREFLKGCKISVTDDKNTVLALNNAILASDIKYKEKHNKARGTYHVVPDTPQILLAKNVSSLVSENKYKEHSKKQLPHGSFTTLPETRDTAHVKEVTKNVSETNYKKNFVKEKGKSNYSVMLEPPEVKHAMEVAKNQSTIEYKKDAKSKLHYTPIADRPDIKKATQAAKLISNIEYKKRGAAGVGVTMLGRPDIELAKEVSKLTSQAEYLKQHMRGHGAASYDTPWMRTFKKANMLSSHVKYKENFSKELGKKPKYDLKEAKIYKTMKDAHNMASEVKYKADLKKLHKPVTDMSQSLIMNHVLSTSQLASAYQYKKQYEKSKGHYHVVPDNLEQVHLREASELQSHVKYREKYEKEKGKPMLDFETPTYLTAKESQLMQSEKEYKKDFEESMKGRNLTGLEVTPSLLHVKYATKIASEKEYKKDLEEGVKGKGLTALEETPEMLRAKNATQILNEKEYKKALELEIRGKGLTELALETPDFVRAKNATDIASQKKYKEEAEKSMSHYVPVADTPEMQRVRENQKNFSILQYQSDLQNSKGKVTVVQDTPEMLRVKENQKNFSSILYKEDIGTGTTIEKTPEMQRVKQTQDNISSIKYKESIGKGTPIPDLPEVKRVKETQKHISSVLYKEELGTGTPTPVTPEIERVKRTQEHISSVLYKENIGKATPTPVTPEMERVKRNQEIISSVLYKENMGKVTPTPVTPEMERVKRNQEIISSVLYKENVGQATPTPITPEMERVKRNQEQISSVAYREGLGKATPSPVTPEMERVKRNQEQISSVLYKEHMAKGTPTPLTPEMERAKRNQENISSVLYSDSFRKQVQGKAAYVLDTPEMRRVRETQKHISTVKYHEDFEKSKGSFTPVVTDPITERVKKNMQDFSDISYRGIQRRVVEMERKRVDQDQENLTGLRVWRTNPGSVFDYDPAEDNIQSRSLHMISVQAQRRSREHSRSASALSISGAGDEKSEPSEGTDQRLSYYSNGGFFTTTTTVGYKQVKTIELPQQRSSSVATQQTTVSSVPSHPSTAGKTYRAMYDYTAADADEVSFKDGDTIVNVQAIDEGWMYGTVQRTGKTGMLPANYVEAV</sequence>
<dbReference type="Proteomes" id="UP000504627">
    <property type="component" value="Unplaced"/>
</dbReference>
<dbReference type="PROSITE" id="PS50002">
    <property type="entry name" value="SH3"/>
    <property type="match status" value="1"/>
</dbReference>
<dbReference type="PRINTS" id="PR00510">
    <property type="entry name" value="NEBULIN"/>
</dbReference>
<dbReference type="SMART" id="SM00326">
    <property type="entry name" value="SH3"/>
    <property type="match status" value="1"/>
</dbReference>
<feature type="domain" description="SH3" evidence="6">
    <location>
        <begin position="6145"/>
        <end position="6204"/>
    </location>
</feature>
<keyword evidence="1 4" id="KW-0728">SH3 domain</keyword>
<dbReference type="PANTHER" id="PTHR11039:SF37">
    <property type="entry name" value="NEBULIN"/>
    <property type="match status" value="1"/>
</dbReference>
<dbReference type="CTD" id="4703"/>
<dbReference type="CDD" id="cd11933">
    <property type="entry name" value="SH3_Nebulin_C"/>
    <property type="match status" value="1"/>
</dbReference>
<dbReference type="PANTHER" id="PTHR11039">
    <property type="entry name" value="NEBULIN"/>
    <property type="match status" value="1"/>
</dbReference>
<dbReference type="FunFam" id="2.30.30.40:FF:000007">
    <property type="entry name" value="nebulin isoform X1"/>
    <property type="match status" value="1"/>
</dbReference>
<feature type="compositionally biased region" description="Polar residues" evidence="5">
    <location>
        <begin position="6089"/>
        <end position="6098"/>
    </location>
</feature>
<dbReference type="Pfam" id="PF14604">
    <property type="entry name" value="SH3_9"/>
    <property type="match status" value="1"/>
</dbReference>
<keyword evidence="3" id="KW-0009">Actin-binding</keyword>
<evidence type="ECO:0000313" key="8">
    <source>
        <dbReference type="RefSeq" id="XP_039234944.1"/>
    </source>
</evidence>
<dbReference type="PROSITE" id="PS51216">
    <property type="entry name" value="NEBULIN"/>
    <property type="match status" value="122"/>
</dbReference>
<protein>
    <submittedName>
        <fullName evidence="8">Nebulin isoform X3</fullName>
    </submittedName>
</protein>
<keyword evidence="2" id="KW-0677">Repeat</keyword>
<dbReference type="InterPro" id="IPR000900">
    <property type="entry name" value="Nebulin_repeat"/>
</dbReference>
<dbReference type="GeneID" id="113994666"/>
<feature type="region of interest" description="Disordered" evidence="5">
    <location>
        <begin position="6060"/>
        <end position="6098"/>
    </location>
</feature>
<reference evidence="8" key="1">
    <citation type="submission" date="2025-08" db="UniProtKB">
        <authorList>
            <consortium name="RefSeq"/>
        </authorList>
    </citation>
    <scope>IDENTIFICATION</scope>
    <source>
        <tissue evidence="8">Muscle</tissue>
    </source>
</reference>
<dbReference type="RefSeq" id="XP_039234944.1">
    <property type="nucleotide sequence ID" value="XM_039379010.1"/>
</dbReference>
<feature type="region of interest" description="Disordered" evidence="5">
    <location>
        <begin position="71"/>
        <end position="98"/>
    </location>
</feature>
<evidence type="ECO:0000256" key="3">
    <source>
        <dbReference type="ARBA" id="ARBA00023203"/>
    </source>
</evidence>
<dbReference type="InterPro" id="IPR035629">
    <property type="entry name" value="Nebulin_SH3"/>
</dbReference>
<organism evidence="7 8">
    <name type="scientific">Pipra filicauda</name>
    <name type="common">Wire-tailed manakin</name>
    <dbReference type="NCBI Taxonomy" id="649802"/>
    <lineage>
        <taxon>Eukaryota</taxon>
        <taxon>Metazoa</taxon>
        <taxon>Chordata</taxon>
        <taxon>Craniata</taxon>
        <taxon>Vertebrata</taxon>
        <taxon>Euteleostomi</taxon>
        <taxon>Archelosauria</taxon>
        <taxon>Archosauria</taxon>
        <taxon>Dinosauria</taxon>
        <taxon>Saurischia</taxon>
        <taxon>Theropoda</taxon>
        <taxon>Coelurosauria</taxon>
        <taxon>Aves</taxon>
        <taxon>Neognathae</taxon>
        <taxon>Neoaves</taxon>
        <taxon>Telluraves</taxon>
        <taxon>Australaves</taxon>
        <taxon>Passeriformes</taxon>
        <taxon>Pipridae</taxon>
        <taxon>Pipra</taxon>
    </lineage>
</organism>
<accession>A0A7R5KEY6</accession>
<dbReference type="SUPFAM" id="SSF50044">
    <property type="entry name" value="SH3-domain"/>
    <property type="match status" value="1"/>
</dbReference>
<dbReference type="PRINTS" id="PR00452">
    <property type="entry name" value="SH3DOMAIN"/>
</dbReference>